<reference evidence="7" key="1">
    <citation type="journal article" date="2019" name="Int. J. Syst. Evol. Microbiol.">
        <title>The Global Catalogue of Microorganisms (GCM) 10K type strain sequencing project: providing services to taxonomists for standard genome sequencing and annotation.</title>
        <authorList>
            <consortium name="The Broad Institute Genomics Platform"/>
            <consortium name="The Broad Institute Genome Sequencing Center for Infectious Disease"/>
            <person name="Wu L."/>
            <person name="Ma J."/>
        </authorList>
    </citation>
    <scope>NUCLEOTIDE SEQUENCE [LARGE SCALE GENOMIC DNA]</scope>
    <source>
        <strain evidence="7">TBRC 1276</strain>
    </source>
</reference>
<protein>
    <submittedName>
        <fullName evidence="6">Acetyl-CoA carboxylase biotin carboxylase subunit family protein</fullName>
    </submittedName>
</protein>
<organism evidence="6 7">
    <name type="scientific">Nonomuraea purpurea</name>
    <dbReference type="NCBI Taxonomy" id="1849276"/>
    <lineage>
        <taxon>Bacteria</taxon>
        <taxon>Bacillati</taxon>
        <taxon>Actinomycetota</taxon>
        <taxon>Actinomycetes</taxon>
        <taxon>Streptosporangiales</taxon>
        <taxon>Streptosporangiaceae</taxon>
        <taxon>Nonomuraea</taxon>
    </lineage>
</organism>
<dbReference type="EMBL" id="JBHSBI010000005">
    <property type="protein sequence ID" value="MFC4008213.1"/>
    <property type="molecule type" value="Genomic_DNA"/>
</dbReference>
<name>A0ABV8G6E5_9ACTN</name>
<keyword evidence="1" id="KW-0436">Ligase</keyword>
<evidence type="ECO:0000256" key="4">
    <source>
        <dbReference type="PROSITE-ProRule" id="PRU00409"/>
    </source>
</evidence>
<dbReference type="PANTHER" id="PTHR43585">
    <property type="entry name" value="FUMIPYRROLE BIOSYNTHESIS PROTEIN C"/>
    <property type="match status" value="1"/>
</dbReference>
<sequence length="411" mass="44344">MSEIRRRGLKALFITSAGWREATTACMSDPSHPASVIDEAAFVSGAVELEGSFTAGVVAQALKWAREHDIVGVYAVGEMMVEQTGIVADALGLRSPGLRASRVCRSKYLQRLYCPEWSPTTLIFPPGNRTSPIGEHPGWPAVLKPAGRRSSSGVRRVGSQAELDKCLHGYPHEETLLLEGCVTGQEYSVESLVQGGKVIFESVTRKETNESSSTSFVELAHTVPAPPSTTNDMLRAASASILERLDFADGIAHVELRATPEGRVYLMEIAARTPGDGLLPLYHLATGAPMEPEIIRIALGEPATYPAPARYARQVYLDHDPGILQDVKIDWPGVSVEWTPEGELWPTPQPGAPDDGPALRSVQVLKSPGSAIHGLSESDDRAVTFLIDARTPEELDALEQQVQEAITLAIT</sequence>
<accession>A0ABV8G6E5</accession>
<dbReference type="Pfam" id="PF13535">
    <property type="entry name" value="ATP-grasp_4"/>
    <property type="match status" value="1"/>
</dbReference>
<dbReference type="SUPFAM" id="SSF56059">
    <property type="entry name" value="Glutathione synthetase ATP-binding domain-like"/>
    <property type="match status" value="1"/>
</dbReference>
<evidence type="ECO:0000256" key="2">
    <source>
        <dbReference type="ARBA" id="ARBA00022741"/>
    </source>
</evidence>
<dbReference type="PANTHER" id="PTHR43585:SF2">
    <property type="entry name" value="ATP-GRASP ENZYME FSQD"/>
    <property type="match status" value="1"/>
</dbReference>
<evidence type="ECO:0000313" key="7">
    <source>
        <dbReference type="Proteomes" id="UP001595851"/>
    </source>
</evidence>
<feature type="domain" description="ATP-grasp" evidence="5">
    <location>
        <begin position="106"/>
        <end position="299"/>
    </location>
</feature>
<dbReference type="InterPro" id="IPR052032">
    <property type="entry name" value="ATP-dep_AA_Ligase"/>
</dbReference>
<dbReference type="RefSeq" id="WP_379528287.1">
    <property type="nucleotide sequence ID" value="NZ_JBHSBI010000005.1"/>
</dbReference>
<dbReference type="Proteomes" id="UP001595851">
    <property type="component" value="Unassembled WGS sequence"/>
</dbReference>
<proteinExistence type="predicted"/>
<gene>
    <name evidence="6" type="ORF">ACFOY2_13355</name>
</gene>
<dbReference type="PROSITE" id="PS50975">
    <property type="entry name" value="ATP_GRASP"/>
    <property type="match status" value="1"/>
</dbReference>
<evidence type="ECO:0000259" key="5">
    <source>
        <dbReference type="PROSITE" id="PS50975"/>
    </source>
</evidence>
<comment type="caution">
    <text evidence="6">The sequence shown here is derived from an EMBL/GenBank/DDBJ whole genome shotgun (WGS) entry which is preliminary data.</text>
</comment>
<dbReference type="Gene3D" id="3.30.470.20">
    <property type="entry name" value="ATP-grasp fold, B domain"/>
    <property type="match status" value="1"/>
</dbReference>
<evidence type="ECO:0000256" key="1">
    <source>
        <dbReference type="ARBA" id="ARBA00022598"/>
    </source>
</evidence>
<evidence type="ECO:0000256" key="3">
    <source>
        <dbReference type="ARBA" id="ARBA00022840"/>
    </source>
</evidence>
<keyword evidence="7" id="KW-1185">Reference proteome</keyword>
<dbReference type="InterPro" id="IPR011761">
    <property type="entry name" value="ATP-grasp"/>
</dbReference>
<keyword evidence="3 4" id="KW-0067">ATP-binding</keyword>
<keyword evidence="2 4" id="KW-0547">Nucleotide-binding</keyword>
<evidence type="ECO:0000313" key="6">
    <source>
        <dbReference type="EMBL" id="MFC4008213.1"/>
    </source>
</evidence>